<evidence type="ECO:0000313" key="1">
    <source>
        <dbReference type="EMBL" id="ERJ97086.1"/>
    </source>
</evidence>
<dbReference type="Proteomes" id="UP000016662">
    <property type="component" value="Unassembled WGS sequence"/>
</dbReference>
<dbReference type="AlphaFoldDB" id="U2KF04"/>
<accession>U2KF04</accession>
<comment type="caution">
    <text evidence="1">The sequence shown here is derived from an EMBL/GenBank/DDBJ whole genome shotgun (WGS) entry which is preliminary data.</text>
</comment>
<name>U2KF04_9FIRM</name>
<gene>
    <name evidence="1" type="ORF">RUMCAL_00539</name>
</gene>
<organism evidence="1 2">
    <name type="scientific">Ruminococcus callidus ATCC 27760</name>
    <dbReference type="NCBI Taxonomy" id="411473"/>
    <lineage>
        <taxon>Bacteria</taxon>
        <taxon>Bacillati</taxon>
        <taxon>Bacillota</taxon>
        <taxon>Clostridia</taxon>
        <taxon>Eubacteriales</taxon>
        <taxon>Oscillospiraceae</taxon>
        <taxon>Ruminococcus</taxon>
    </lineage>
</organism>
<keyword evidence="2" id="KW-1185">Reference proteome</keyword>
<dbReference type="STRING" id="411473.RUMCAL_00539"/>
<dbReference type="OrthoDB" id="1783168at2"/>
<evidence type="ECO:0000313" key="2">
    <source>
        <dbReference type="Proteomes" id="UP000016662"/>
    </source>
</evidence>
<reference evidence="1 2" key="1">
    <citation type="submission" date="2013-07" db="EMBL/GenBank/DDBJ databases">
        <authorList>
            <person name="Weinstock G."/>
            <person name="Sodergren E."/>
            <person name="Wylie T."/>
            <person name="Fulton L."/>
            <person name="Fulton R."/>
            <person name="Fronick C."/>
            <person name="O'Laughlin M."/>
            <person name="Godfrey J."/>
            <person name="Miner T."/>
            <person name="Herter B."/>
            <person name="Appelbaum E."/>
            <person name="Cordes M."/>
            <person name="Lek S."/>
            <person name="Wollam A."/>
            <person name="Pepin K.H."/>
            <person name="Palsikar V.B."/>
            <person name="Mitreva M."/>
            <person name="Wilson R.K."/>
        </authorList>
    </citation>
    <scope>NUCLEOTIDE SEQUENCE [LARGE SCALE GENOMIC DNA]</scope>
    <source>
        <strain evidence="1 2">ATCC 27760</strain>
    </source>
</reference>
<dbReference type="eggNOG" id="ENOG502ZCDT">
    <property type="taxonomic scope" value="Bacteria"/>
</dbReference>
<dbReference type="PATRIC" id="fig|411473.3.peg.414"/>
<sequence length="154" mass="16365">MKLRKIWVLPLLLTLVCSVGCGGKADLLHGYEKVVSSMGSLARTSEHKLIGTRTCGSDNYTGAYAATCRQARGKDVVFGGCSLQARRLQVTGSVACQSGFVQLIVKNGSDELWLTPDANGNISQEITGSGGDWYLSVEYADFSGSVTLCSAYAK</sequence>
<proteinExistence type="predicted"/>
<dbReference type="HOGENOM" id="CLU_1702957_0_0_9"/>
<protein>
    <submittedName>
        <fullName evidence="1">Uncharacterized protein</fullName>
    </submittedName>
</protein>
<dbReference type="GeneID" id="93692709"/>
<dbReference type="RefSeq" id="WP_021680482.1">
    <property type="nucleotide sequence ID" value="NZ_KI260292.1"/>
</dbReference>
<dbReference type="EMBL" id="AWVF01000056">
    <property type="protein sequence ID" value="ERJ97086.1"/>
    <property type="molecule type" value="Genomic_DNA"/>
</dbReference>